<dbReference type="GO" id="GO:0046872">
    <property type="term" value="F:metal ion binding"/>
    <property type="evidence" value="ECO:0007669"/>
    <property type="project" value="UniProtKB-KW"/>
</dbReference>
<evidence type="ECO:0000256" key="1">
    <source>
        <dbReference type="PIRSR" id="PIRSR005962-1"/>
    </source>
</evidence>
<feature type="binding site" evidence="1">
    <location>
        <position position="142"/>
    </location>
    <ligand>
        <name>Mn(2+)</name>
        <dbReference type="ChEBI" id="CHEBI:29035"/>
        <label>2</label>
    </ligand>
</feature>
<dbReference type="PANTHER" id="PTHR30575">
    <property type="entry name" value="PEPTIDASE M20"/>
    <property type="match status" value="1"/>
</dbReference>
<sequence length="422" mass="46018">MSHPVSEQLQKWRRQFHQIPETGWSEFVTSAKLISILRDMGYQVLCGKEFLNTGTILGRRQEDVDAGLARAKALKIDPQLIDEMEGLTGCVALLDTGVAGPATGMRFDIDCVSVEESQENSHLPYEQRFSSQNPGYMHACGHDGHMAVGLGIAQWLMEHQLTLKGRFKLIFQPAEEGVRGARPVADGGILDDIDYFFSAHLGMGCPSGEIIVNPLSFLCTTKLDFRFYGTSAHAGVNPQGGANALAGACHCVTQLLAIPRHGEGMTRINVGILKAGEGRNVIPASAQLQLEVRGADSQINDYMIKRALNIGKGIALGFNLRFEHEVMGEAIDLHNDTELIDLVSHIARDEVGLSLREGEFGGSEDATLLVRRVQEHGGKAIYFVLGSDISAGHHESCFDFDESSLLFGVRIFTGCISVLNKR</sequence>
<proteinExistence type="predicted"/>
<dbReference type="InterPro" id="IPR052030">
    <property type="entry name" value="Peptidase_M20/M20A_hydrolases"/>
</dbReference>
<dbReference type="GO" id="GO:0046657">
    <property type="term" value="P:folic acid catabolic process"/>
    <property type="evidence" value="ECO:0007669"/>
    <property type="project" value="TreeGrafter"/>
</dbReference>
<dbReference type="InterPro" id="IPR017439">
    <property type="entry name" value="Amidohydrolase"/>
</dbReference>
<dbReference type="GO" id="GO:0005737">
    <property type="term" value="C:cytoplasm"/>
    <property type="evidence" value="ECO:0007669"/>
    <property type="project" value="TreeGrafter"/>
</dbReference>
<reference evidence="2" key="1">
    <citation type="submission" date="2018-06" db="EMBL/GenBank/DDBJ databases">
        <authorList>
            <person name="Ashton P.M."/>
            <person name="Dallman T."/>
            <person name="Nair S."/>
            <person name="De Pinna E."/>
            <person name="Peters T."/>
            <person name="Grant K."/>
        </authorList>
    </citation>
    <scope>NUCLEOTIDE SEQUENCE [LARGE SCALE GENOMIC DNA]</scope>
    <source>
        <strain evidence="2">310211</strain>
    </source>
</reference>
<keyword evidence="1" id="KW-0479">Metal-binding</keyword>
<feature type="binding site" evidence="1">
    <location>
        <position position="394"/>
    </location>
    <ligand>
        <name>Mn(2+)</name>
        <dbReference type="ChEBI" id="CHEBI:29035"/>
        <label>2</label>
    </ligand>
</feature>
<dbReference type="PANTHER" id="PTHR30575:SF3">
    <property type="entry name" value="PEPTIDASE M20 DIMERISATION DOMAIN-CONTAINING PROTEIN"/>
    <property type="match status" value="1"/>
</dbReference>
<organism evidence="2">
    <name type="scientific">Salmonella enterica I</name>
    <dbReference type="NCBI Taxonomy" id="59201"/>
    <lineage>
        <taxon>Bacteria</taxon>
        <taxon>Pseudomonadati</taxon>
        <taxon>Pseudomonadota</taxon>
        <taxon>Gammaproteobacteria</taxon>
        <taxon>Enterobacterales</taxon>
        <taxon>Enterobacteriaceae</taxon>
        <taxon>Salmonella</taxon>
    </lineage>
</organism>
<feature type="binding site" evidence="1">
    <location>
        <position position="200"/>
    </location>
    <ligand>
        <name>Mn(2+)</name>
        <dbReference type="ChEBI" id="CHEBI:29035"/>
        <label>2</label>
    </ligand>
</feature>
<comment type="cofactor">
    <cofactor evidence="1">
        <name>Mn(2+)</name>
        <dbReference type="ChEBI" id="CHEBI:29035"/>
    </cofactor>
    <text evidence="1">The Mn(2+) ion enhances activity.</text>
</comment>
<protein>
    <submittedName>
        <fullName evidence="2">Amidohydrolase</fullName>
    </submittedName>
</protein>
<dbReference type="SUPFAM" id="SSF55031">
    <property type="entry name" value="Bacterial exopeptidase dimerisation domain"/>
    <property type="match status" value="1"/>
</dbReference>
<gene>
    <name evidence="2" type="ORF">DM051_10970</name>
</gene>
<dbReference type="GO" id="GO:0071713">
    <property type="term" value="F:para-aminobenzoyl-glutamate hydrolase activity"/>
    <property type="evidence" value="ECO:0007669"/>
    <property type="project" value="TreeGrafter"/>
</dbReference>
<dbReference type="GO" id="GO:0016805">
    <property type="term" value="F:dipeptidase activity"/>
    <property type="evidence" value="ECO:0007669"/>
    <property type="project" value="TreeGrafter"/>
</dbReference>
<accession>A0A3T7RY39</accession>
<evidence type="ECO:0000313" key="2">
    <source>
        <dbReference type="EMBL" id="EAA1977819.1"/>
    </source>
</evidence>
<dbReference type="Gene3D" id="3.40.630.10">
    <property type="entry name" value="Zn peptidases"/>
    <property type="match status" value="2"/>
</dbReference>
<dbReference type="InterPro" id="IPR011650">
    <property type="entry name" value="Peptidase_M20_dimer"/>
</dbReference>
<dbReference type="EMBL" id="AAAATI010000011">
    <property type="protein sequence ID" value="EAA1977819.1"/>
    <property type="molecule type" value="Genomic_DNA"/>
</dbReference>
<dbReference type="PIRSF" id="PIRSF005962">
    <property type="entry name" value="Pept_M20D_amidohydro"/>
    <property type="match status" value="1"/>
</dbReference>
<dbReference type="AlphaFoldDB" id="A0A3T7RY39"/>
<keyword evidence="1" id="KW-0464">Manganese</keyword>
<feature type="binding site" evidence="1">
    <location>
        <position position="140"/>
    </location>
    <ligand>
        <name>Mn(2+)</name>
        <dbReference type="ChEBI" id="CHEBI:29035"/>
        <label>2</label>
    </ligand>
</feature>
<dbReference type="Pfam" id="PF07687">
    <property type="entry name" value="M20_dimer"/>
    <property type="match status" value="1"/>
</dbReference>
<dbReference type="NCBIfam" id="TIGR01891">
    <property type="entry name" value="amidohydrolases"/>
    <property type="match status" value="1"/>
</dbReference>
<feature type="binding site" evidence="1">
    <location>
        <position position="176"/>
    </location>
    <ligand>
        <name>Mn(2+)</name>
        <dbReference type="ChEBI" id="CHEBI:29035"/>
        <label>2</label>
    </ligand>
</feature>
<name>A0A3T7RY39_SALET</name>
<dbReference type="InterPro" id="IPR036264">
    <property type="entry name" value="Bact_exopeptidase_dim_dom"/>
</dbReference>
<comment type="caution">
    <text evidence="2">The sequence shown here is derived from an EMBL/GenBank/DDBJ whole genome shotgun (WGS) entry which is preliminary data.</text>
</comment>
<dbReference type="Pfam" id="PF01546">
    <property type="entry name" value="Peptidase_M20"/>
    <property type="match status" value="1"/>
</dbReference>
<dbReference type="SUPFAM" id="SSF53187">
    <property type="entry name" value="Zn-dependent exopeptidases"/>
    <property type="match status" value="1"/>
</dbReference>
<dbReference type="Proteomes" id="UP000839671">
    <property type="component" value="Unassembled WGS sequence"/>
</dbReference>
<dbReference type="InterPro" id="IPR002933">
    <property type="entry name" value="Peptidase_M20"/>
</dbReference>